<evidence type="ECO:0000256" key="9">
    <source>
        <dbReference type="PROSITE-ProRule" id="PRU00146"/>
    </source>
</evidence>
<keyword evidence="5" id="KW-0862">Zinc</keyword>
<dbReference type="PROSITE" id="PS50016">
    <property type="entry name" value="ZF_PHD_2"/>
    <property type="match status" value="1"/>
</dbReference>
<evidence type="ECO:0000256" key="8">
    <source>
        <dbReference type="ARBA" id="ARBA00023242"/>
    </source>
</evidence>
<keyword evidence="3" id="KW-0677">Repeat</keyword>
<accession>A0ABN9HUK0</accession>
<evidence type="ECO:0000256" key="3">
    <source>
        <dbReference type="ARBA" id="ARBA00022737"/>
    </source>
</evidence>
<proteinExistence type="predicted"/>
<keyword evidence="8" id="KW-0539">Nucleus</keyword>
<feature type="non-terminal residue" evidence="11">
    <location>
        <position position="104"/>
    </location>
</feature>
<feature type="domain" description="PHD-type" evidence="10">
    <location>
        <begin position="11"/>
        <end position="61"/>
    </location>
</feature>
<dbReference type="Gene3D" id="3.30.40.10">
    <property type="entry name" value="Zinc/RING finger domain, C3HC4 (zinc finger)"/>
    <property type="match status" value="1"/>
</dbReference>
<dbReference type="InterPro" id="IPR013083">
    <property type="entry name" value="Znf_RING/FYVE/PHD"/>
</dbReference>
<dbReference type="CDD" id="cd15513">
    <property type="entry name" value="PHD5_KMT2C_like"/>
    <property type="match status" value="1"/>
</dbReference>
<keyword evidence="2" id="KW-0479">Metal-binding</keyword>
<dbReference type="PANTHER" id="PTHR45888:SF2">
    <property type="entry name" value="HISTONE-LYSINE N-METHYLTRANSFERASE 2D"/>
    <property type="match status" value="1"/>
</dbReference>
<dbReference type="InterPro" id="IPR019786">
    <property type="entry name" value="Zinc_finger_PHD-type_CS"/>
</dbReference>
<evidence type="ECO:0000256" key="4">
    <source>
        <dbReference type="ARBA" id="ARBA00022771"/>
    </source>
</evidence>
<dbReference type="Pfam" id="PF00628">
    <property type="entry name" value="PHD"/>
    <property type="match status" value="1"/>
</dbReference>
<sequence>MLLKGWRCVECIVCEVCGKATDPSRLLLCDDCDISYHTYCLDPPLHTVPKGGWKCKWCVCCMQCGSISPGFHADWQNNYTHCAPCASLVRCPVCHLNYLEGDLL</sequence>
<dbReference type="SMART" id="SM00249">
    <property type="entry name" value="PHD"/>
    <property type="match status" value="1"/>
</dbReference>
<dbReference type="PANTHER" id="PTHR45888">
    <property type="entry name" value="HL01030P-RELATED"/>
    <property type="match status" value="1"/>
</dbReference>
<comment type="subcellular location">
    <subcellularLocation>
        <location evidence="1">Nucleus</location>
    </subcellularLocation>
</comment>
<dbReference type="SUPFAM" id="SSF57903">
    <property type="entry name" value="FYVE/PHD zinc finger"/>
    <property type="match status" value="1"/>
</dbReference>
<dbReference type="InterPro" id="IPR011011">
    <property type="entry name" value="Znf_FYVE_PHD"/>
</dbReference>
<keyword evidence="7" id="KW-0804">Transcription</keyword>
<gene>
    <name evidence="11" type="ORF">SPARVUS_LOCUS16585278</name>
</gene>
<keyword evidence="6" id="KW-0805">Transcription regulation</keyword>
<dbReference type="Proteomes" id="UP001162483">
    <property type="component" value="Unassembled WGS sequence"/>
</dbReference>
<comment type="caution">
    <text evidence="11">The sequence shown here is derived from an EMBL/GenBank/DDBJ whole genome shotgun (WGS) entry which is preliminary data.</text>
</comment>
<evidence type="ECO:0000259" key="10">
    <source>
        <dbReference type="PROSITE" id="PS50016"/>
    </source>
</evidence>
<protein>
    <recommendedName>
        <fullName evidence="10">PHD-type domain-containing protein</fullName>
    </recommendedName>
</protein>
<evidence type="ECO:0000256" key="1">
    <source>
        <dbReference type="ARBA" id="ARBA00004123"/>
    </source>
</evidence>
<evidence type="ECO:0000256" key="6">
    <source>
        <dbReference type="ARBA" id="ARBA00023015"/>
    </source>
</evidence>
<keyword evidence="12" id="KW-1185">Reference proteome</keyword>
<evidence type="ECO:0000256" key="2">
    <source>
        <dbReference type="ARBA" id="ARBA00022723"/>
    </source>
</evidence>
<dbReference type="InterPro" id="IPR019787">
    <property type="entry name" value="Znf_PHD-finger"/>
</dbReference>
<dbReference type="InterPro" id="IPR001965">
    <property type="entry name" value="Znf_PHD"/>
</dbReference>
<keyword evidence="4 9" id="KW-0863">Zinc-finger</keyword>
<evidence type="ECO:0000256" key="5">
    <source>
        <dbReference type="ARBA" id="ARBA00022833"/>
    </source>
</evidence>
<organism evidence="11 12">
    <name type="scientific">Staurois parvus</name>
    <dbReference type="NCBI Taxonomy" id="386267"/>
    <lineage>
        <taxon>Eukaryota</taxon>
        <taxon>Metazoa</taxon>
        <taxon>Chordata</taxon>
        <taxon>Craniata</taxon>
        <taxon>Vertebrata</taxon>
        <taxon>Euteleostomi</taxon>
        <taxon>Amphibia</taxon>
        <taxon>Batrachia</taxon>
        <taxon>Anura</taxon>
        <taxon>Neobatrachia</taxon>
        <taxon>Ranoidea</taxon>
        <taxon>Ranidae</taxon>
        <taxon>Staurois</taxon>
    </lineage>
</organism>
<reference evidence="11" key="1">
    <citation type="submission" date="2023-05" db="EMBL/GenBank/DDBJ databases">
        <authorList>
            <person name="Stuckert A."/>
        </authorList>
    </citation>
    <scope>NUCLEOTIDE SEQUENCE</scope>
</reference>
<dbReference type="PROSITE" id="PS01359">
    <property type="entry name" value="ZF_PHD_1"/>
    <property type="match status" value="1"/>
</dbReference>
<evidence type="ECO:0000313" key="12">
    <source>
        <dbReference type="Proteomes" id="UP001162483"/>
    </source>
</evidence>
<dbReference type="EMBL" id="CATNWA010021823">
    <property type="protein sequence ID" value="CAI9624082.1"/>
    <property type="molecule type" value="Genomic_DNA"/>
</dbReference>
<name>A0ABN9HUK0_9NEOB</name>
<evidence type="ECO:0000313" key="11">
    <source>
        <dbReference type="EMBL" id="CAI9624082.1"/>
    </source>
</evidence>
<evidence type="ECO:0000256" key="7">
    <source>
        <dbReference type="ARBA" id="ARBA00023163"/>
    </source>
</evidence>